<organism evidence="2 3">
    <name type="scientific">Trypanosoma rangeli</name>
    <dbReference type="NCBI Taxonomy" id="5698"/>
    <lineage>
        <taxon>Eukaryota</taxon>
        <taxon>Discoba</taxon>
        <taxon>Euglenozoa</taxon>
        <taxon>Kinetoplastea</taxon>
        <taxon>Metakinetoplastina</taxon>
        <taxon>Trypanosomatida</taxon>
        <taxon>Trypanosomatidae</taxon>
        <taxon>Trypanosoma</taxon>
        <taxon>Herpetosoma</taxon>
    </lineage>
</organism>
<feature type="domain" description="Sialidase" evidence="1">
    <location>
        <begin position="34"/>
        <end position="194"/>
    </location>
</feature>
<dbReference type="InterPro" id="IPR011040">
    <property type="entry name" value="Sialidase"/>
</dbReference>
<comment type="caution">
    <text evidence="2">The sequence shown here is derived from an EMBL/GenBank/DDBJ whole genome shotgun (WGS) entry which is preliminary data.</text>
</comment>
<dbReference type="GeneID" id="40330872"/>
<feature type="non-terminal residue" evidence="2">
    <location>
        <position position="205"/>
    </location>
</feature>
<protein>
    <submittedName>
        <fullName evidence="2">Putative trans-sialidase</fullName>
    </submittedName>
</protein>
<dbReference type="Gene3D" id="2.120.10.10">
    <property type="match status" value="1"/>
</dbReference>
<dbReference type="InterPro" id="IPR036278">
    <property type="entry name" value="Sialidase_sf"/>
</dbReference>
<evidence type="ECO:0000313" key="3">
    <source>
        <dbReference type="Proteomes" id="UP000283634"/>
    </source>
</evidence>
<accession>A0A3R7RFF3</accession>
<dbReference type="EMBL" id="MKGL01000266">
    <property type="protein sequence ID" value="RNF01625.1"/>
    <property type="molecule type" value="Genomic_DNA"/>
</dbReference>
<sequence>MYGTPGSTGNNNARYTDLLLAKAVFGAGETGSVQPKKINWTSTYALWPYFPNQIYYRGITELVGGGGTGVILNDGTLIFPVEARKAGGTVVSLVLQSKKPEREWELSWGTTVSGCSNPAIVEWDRCYGELYMITSCDEGFYRVVRSRYWGEEWMEEDAILSRLWGTSHNRQENGVRSGFTTATIWGKKLMLFTDAGVFGGLRQQK</sequence>
<evidence type="ECO:0000259" key="1">
    <source>
        <dbReference type="Pfam" id="PF13859"/>
    </source>
</evidence>
<dbReference type="RefSeq" id="XP_029236441.1">
    <property type="nucleotide sequence ID" value="XM_029383760.1"/>
</dbReference>
<dbReference type="AlphaFoldDB" id="A0A3R7RFF3"/>
<dbReference type="Pfam" id="PF13859">
    <property type="entry name" value="BNR_3"/>
    <property type="match status" value="1"/>
</dbReference>
<dbReference type="SUPFAM" id="SSF50939">
    <property type="entry name" value="Sialidases"/>
    <property type="match status" value="1"/>
</dbReference>
<gene>
    <name evidence="2" type="ORF">TraAM80_06939</name>
</gene>
<dbReference type="InterPro" id="IPR008377">
    <property type="entry name" value="Sialidase_trypan"/>
</dbReference>
<proteinExistence type="predicted"/>
<dbReference type="OrthoDB" id="10416026at2759"/>
<reference evidence="2 3" key="1">
    <citation type="journal article" date="2018" name="BMC Genomics">
        <title>Genomic comparison of Trypanosoma conorhini and Trypanosoma rangeli to Trypanosoma cruzi strains of high and low virulence.</title>
        <authorList>
            <person name="Bradwell K.R."/>
            <person name="Koparde V.N."/>
            <person name="Matveyev A.V."/>
            <person name="Serrano M.G."/>
            <person name="Alves J.M."/>
            <person name="Parikh H."/>
            <person name="Huang B."/>
            <person name="Lee V."/>
            <person name="Espinosa-Alvarez O."/>
            <person name="Ortiz P.A."/>
            <person name="Costa-Martins A.G."/>
            <person name="Teixeira M.M."/>
            <person name="Buck G.A."/>
        </authorList>
    </citation>
    <scope>NUCLEOTIDE SEQUENCE [LARGE SCALE GENOMIC DNA]</scope>
    <source>
        <strain evidence="2 3">AM80</strain>
    </source>
</reference>
<dbReference type="PRINTS" id="PR01803">
    <property type="entry name" value="TCSIALIDASE"/>
</dbReference>
<name>A0A3R7RFF3_TRYRA</name>
<dbReference type="Proteomes" id="UP000283634">
    <property type="component" value="Unassembled WGS sequence"/>
</dbReference>
<keyword evidence="3" id="KW-1185">Reference proteome</keyword>
<dbReference type="GO" id="GO:0004308">
    <property type="term" value="F:exo-alpha-sialidase activity"/>
    <property type="evidence" value="ECO:0007669"/>
    <property type="project" value="InterPro"/>
</dbReference>
<dbReference type="CDD" id="cd15482">
    <property type="entry name" value="Sialidase_non-viral"/>
    <property type="match status" value="1"/>
</dbReference>
<evidence type="ECO:0000313" key="2">
    <source>
        <dbReference type="EMBL" id="RNF01625.1"/>
    </source>
</evidence>